<feature type="compositionally biased region" description="Low complexity" evidence="1">
    <location>
        <begin position="315"/>
        <end position="325"/>
    </location>
</feature>
<reference evidence="2 3" key="1">
    <citation type="journal article" date="2024" name="IMA Fungus">
        <title>Apiospora arundinis, a panoply of carbohydrate-active enzymes and secondary metabolites.</title>
        <authorList>
            <person name="Sorensen T."/>
            <person name="Petersen C."/>
            <person name="Muurmann A.T."/>
            <person name="Christiansen J.V."/>
            <person name="Brundto M.L."/>
            <person name="Overgaard C.K."/>
            <person name="Boysen A.T."/>
            <person name="Wollenberg R.D."/>
            <person name="Larsen T.O."/>
            <person name="Sorensen J.L."/>
            <person name="Nielsen K.L."/>
            <person name="Sondergaard T.E."/>
        </authorList>
    </citation>
    <scope>NUCLEOTIDE SEQUENCE [LARGE SCALE GENOMIC DNA]</scope>
    <source>
        <strain evidence="2 3">AAU 773</strain>
    </source>
</reference>
<evidence type="ECO:0000313" key="2">
    <source>
        <dbReference type="EMBL" id="KAK8872934.1"/>
    </source>
</evidence>
<organism evidence="2 3">
    <name type="scientific">Apiospora arundinis</name>
    <dbReference type="NCBI Taxonomy" id="335852"/>
    <lineage>
        <taxon>Eukaryota</taxon>
        <taxon>Fungi</taxon>
        <taxon>Dikarya</taxon>
        <taxon>Ascomycota</taxon>
        <taxon>Pezizomycotina</taxon>
        <taxon>Sordariomycetes</taxon>
        <taxon>Xylariomycetidae</taxon>
        <taxon>Amphisphaeriales</taxon>
        <taxon>Apiosporaceae</taxon>
        <taxon>Apiospora</taxon>
    </lineage>
</organism>
<protein>
    <submittedName>
        <fullName evidence="2">Uncharacterized protein</fullName>
    </submittedName>
</protein>
<sequence>MRNTASDLMGHQLVRQNCHIHQDVLAQRTEAELAAKDLGYWNVSGMLLETKNMGIKLLSVSASAAGPHVNPGPENRSIAVAKLPRSASLHLPPCDTHRQLMASSSTSRRRLQPRRQTTPGHKTTSQPPWQPCRRCGKSYVQLPTELCNECDKKLYCTAPPLKIRLDDKRPLLQAEPLVFPVAPPPPPQKPNGTSTKVEKQGRRGSKTLPSIDSVVGAPVVVRQSSSKTSTTSGSQRSSSSAARESKTNVADGRGAGESPVSQSPPSQRPSIRRKPVPTPVKEDVGPVYELPAEPALASVERETRGRRTERDNRPLQVLQQAQQQQKRLAEVAASAPPPPPMPPSPPPRTYLIAQPTQDPQASFAQRVVRDAGGPLTVERQRVLAQELDQARAELECSRRAVRNLNEEMARMSLRKFRADDLRRVREENRRLQNQISSSSSSTKTRMTTTKTTTARVKVEVAEQGQRRQRPKVNHSHHDCPQYYSVPELRTLLQKGEADPDSLARVYGELCERCREAVQDFIES</sequence>
<feature type="compositionally biased region" description="Low complexity" evidence="1">
    <location>
        <begin position="436"/>
        <end position="453"/>
    </location>
</feature>
<feature type="compositionally biased region" description="Low complexity" evidence="1">
    <location>
        <begin position="223"/>
        <end position="242"/>
    </location>
</feature>
<feature type="compositionally biased region" description="Pro residues" evidence="1">
    <location>
        <begin position="335"/>
        <end position="348"/>
    </location>
</feature>
<evidence type="ECO:0000313" key="3">
    <source>
        <dbReference type="Proteomes" id="UP001390339"/>
    </source>
</evidence>
<comment type="caution">
    <text evidence="2">The sequence shown here is derived from an EMBL/GenBank/DDBJ whole genome shotgun (WGS) entry which is preliminary data.</text>
</comment>
<accession>A0ABR2J573</accession>
<feature type="region of interest" description="Disordered" evidence="1">
    <location>
        <begin position="429"/>
        <end position="480"/>
    </location>
</feature>
<feature type="compositionally biased region" description="Basic and acidic residues" evidence="1">
    <location>
        <begin position="299"/>
        <end position="313"/>
    </location>
</feature>
<proteinExistence type="predicted"/>
<dbReference type="EMBL" id="JAPCWZ010000003">
    <property type="protein sequence ID" value="KAK8872934.1"/>
    <property type="molecule type" value="Genomic_DNA"/>
</dbReference>
<gene>
    <name evidence="2" type="ORF">PGQ11_003448</name>
</gene>
<feature type="region of interest" description="Disordered" evidence="1">
    <location>
        <begin position="99"/>
        <end position="130"/>
    </location>
</feature>
<dbReference type="Proteomes" id="UP001390339">
    <property type="component" value="Unassembled WGS sequence"/>
</dbReference>
<evidence type="ECO:0000256" key="1">
    <source>
        <dbReference type="SAM" id="MobiDB-lite"/>
    </source>
</evidence>
<feature type="region of interest" description="Disordered" evidence="1">
    <location>
        <begin position="177"/>
        <end position="362"/>
    </location>
</feature>
<feature type="compositionally biased region" description="Low complexity" evidence="1">
    <location>
        <begin position="258"/>
        <end position="269"/>
    </location>
</feature>
<keyword evidence="3" id="KW-1185">Reference proteome</keyword>
<name>A0ABR2J573_9PEZI</name>